<dbReference type="SUPFAM" id="SSF52799">
    <property type="entry name" value="(Phosphotyrosine protein) phosphatases II"/>
    <property type="match status" value="1"/>
</dbReference>
<reference evidence="4 5" key="1">
    <citation type="submission" date="2023-09" db="EMBL/GenBank/DDBJ databases">
        <title>Genomes of two closely related lineages of the louse Polyplax serrata with different host specificities.</title>
        <authorList>
            <person name="Martinu J."/>
            <person name="Tarabai H."/>
            <person name="Stefka J."/>
            <person name="Hypsa V."/>
        </authorList>
    </citation>
    <scope>NUCLEOTIDE SEQUENCE [LARGE SCALE GENOMIC DNA]</scope>
    <source>
        <strain evidence="4">98ZLc_SE</strain>
    </source>
</reference>
<evidence type="ECO:0000313" key="4">
    <source>
        <dbReference type="EMBL" id="KAK6642036.1"/>
    </source>
</evidence>
<sequence length="271" mass="30664">MEFSASLEFPKIPQIQEANEWAYIMRRTMQEIVPGLYLGPYSAATKSKLDVLLHSGITHVVCVRQDVESRIIKPHFADRFKYLVLNIADTNTENIIKHFPNVCVFIEEAISNGGKCLVHSNAGISRSAALVMAYIMQKYGLSSREAFTLVQQRRFCINPNEGFMAQLREFEPIYRAQQSRINGQCSTENNRNKRRLDDLDDSTCQKSIGHFSVNGKIPLQQFISRTQKSCCYSGKLCNSIHLKNCNSMVGRVLQNSQASSPLEAMDQEITS</sequence>
<evidence type="ECO:0000259" key="2">
    <source>
        <dbReference type="PROSITE" id="PS50054"/>
    </source>
</evidence>
<evidence type="ECO:0008006" key="6">
    <source>
        <dbReference type="Google" id="ProtNLM"/>
    </source>
</evidence>
<dbReference type="PROSITE" id="PS50056">
    <property type="entry name" value="TYR_PHOSPHATASE_2"/>
    <property type="match status" value="1"/>
</dbReference>
<dbReference type="InterPro" id="IPR029021">
    <property type="entry name" value="Prot-tyrosine_phosphatase-like"/>
</dbReference>
<dbReference type="PANTHER" id="PTHR46588:SF1">
    <property type="entry name" value="SERINE_THREONINE_TYROSINE-INTERACTING PROTEIN"/>
    <property type="match status" value="1"/>
</dbReference>
<comment type="caution">
    <text evidence="4">The sequence shown here is derived from an EMBL/GenBank/DDBJ whole genome shotgun (WGS) entry which is preliminary data.</text>
</comment>
<dbReference type="SMART" id="SM00195">
    <property type="entry name" value="DSPc"/>
    <property type="match status" value="1"/>
</dbReference>
<dbReference type="PANTHER" id="PTHR46588">
    <property type="entry name" value="SERINE/THREONINE/TYROSINE-INTERACTING PROTEIN"/>
    <property type="match status" value="1"/>
</dbReference>
<name>A0ABR1BIP9_POLSC</name>
<comment type="similarity">
    <text evidence="1">Belongs to the protein-tyrosine phosphatase family. Non-receptor class subfamily.</text>
</comment>
<keyword evidence="5" id="KW-1185">Reference proteome</keyword>
<feature type="domain" description="Tyrosine-protein phosphatase" evidence="2">
    <location>
        <begin position="28"/>
        <end position="176"/>
    </location>
</feature>
<dbReference type="CDD" id="cd14522">
    <property type="entry name" value="DSP_STYX"/>
    <property type="match status" value="1"/>
</dbReference>
<feature type="domain" description="Tyrosine specific protein phosphatases" evidence="3">
    <location>
        <begin position="97"/>
        <end position="154"/>
    </location>
</feature>
<dbReference type="InterPro" id="IPR000387">
    <property type="entry name" value="Tyr_Pase_dom"/>
</dbReference>
<dbReference type="Pfam" id="PF00782">
    <property type="entry name" value="DSPc"/>
    <property type="match status" value="1"/>
</dbReference>
<dbReference type="InterPro" id="IPR000340">
    <property type="entry name" value="Dual-sp_phosphatase_cat-dom"/>
</dbReference>
<dbReference type="Proteomes" id="UP001359485">
    <property type="component" value="Unassembled WGS sequence"/>
</dbReference>
<protein>
    <recommendedName>
        <fullName evidence="6">Serine/threonine/tyrosine-interacting protein</fullName>
    </recommendedName>
</protein>
<proteinExistence type="inferred from homology"/>
<evidence type="ECO:0000313" key="5">
    <source>
        <dbReference type="Proteomes" id="UP001359485"/>
    </source>
</evidence>
<gene>
    <name evidence="4" type="ORF">RUM44_013759</name>
</gene>
<organism evidence="4 5">
    <name type="scientific">Polyplax serrata</name>
    <name type="common">Common mouse louse</name>
    <dbReference type="NCBI Taxonomy" id="468196"/>
    <lineage>
        <taxon>Eukaryota</taxon>
        <taxon>Metazoa</taxon>
        <taxon>Ecdysozoa</taxon>
        <taxon>Arthropoda</taxon>
        <taxon>Hexapoda</taxon>
        <taxon>Insecta</taxon>
        <taxon>Pterygota</taxon>
        <taxon>Neoptera</taxon>
        <taxon>Paraneoptera</taxon>
        <taxon>Psocodea</taxon>
        <taxon>Troctomorpha</taxon>
        <taxon>Phthiraptera</taxon>
        <taxon>Anoplura</taxon>
        <taxon>Polyplacidae</taxon>
        <taxon>Polyplax</taxon>
    </lineage>
</organism>
<dbReference type="InterPro" id="IPR052449">
    <property type="entry name" value="STYX-Interacting_Phosphatase"/>
</dbReference>
<dbReference type="InterPro" id="IPR020422">
    <property type="entry name" value="TYR_PHOSPHATASE_DUAL_dom"/>
</dbReference>
<dbReference type="Gene3D" id="3.90.190.10">
    <property type="entry name" value="Protein tyrosine phosphatase superfamily"/>
    <property type="match status" value="1"/>
</dbReference>
<evidence type="ECO:0000259" key="3">
    <source>
        <dbReference type="PROSITE" id="PS50056"/>
    </source>
</evidence>
<dbReference type="EMBL" id="JAWJWF010000001">
    <property type="protein sequence ID" value="KAK6642036.1"/>
    <property type="molecule type" value="Genomic_DNA"/>
</dbReference>
<dbReference type="PROSITE" id="PS50054">
    <property type="entry name" value="TYR_PHOSPHATASE_DUAL"/>
    <property type="match status" value="1"/>
</dbReference>
<evidence type="ECO:0000256" key="1">
    <source>
        <dbReference type="ARBA" id="ARBA00009649"/>
    </source>
</evidence>
<accession>A0ABR1BIP9</accession>